<dbReference type="Pfam" id="PF24681">
    <property type="entry name" value="Kelch_KLHDC2_KLHL20_DRC7"/>
    <property type="match status" value="1"/>
</dbReference>
<dbReference type="Pfam" id="PF07707">
    <property type="entry name" value="BACK"/>
    <property type="match status" value="1"/>
</dbReference>
<dbReference type="EMBL" id="CAJNOG010000480">
    <property type="protein sequence ID" value="CAF1263573.1"/>
    <property type="molecule type" value="Genomic_DNA"/>
</dbReference>
<evidence type="ECO:0000259" key="3">
    <source>
        <dbReference type="PROSITE" id="PS50097"/>
    </source>
</evidence>
<dbReference type="InterPro" id="IPR006652">
    <property type="entry name" value="Kelch_1"/>
</dbReference>
<dbReference type="Proteomes" id="UP000663891">
    <property type="component" value="Unassembled WGS sequence"/>
</dbReference>
<accession>A0A818I3N7</accession>
<reference evidence="7" key="1">
    <citation type="submission" date="2021-02" db="EMBL/GenBank/DDBJ databases">
        <authorList>
            <person name="Nowell W R."/>
        </authorList>
    </citation>
    <scope>NUCLEOTIDE SEQUENCE</scope>
</reference>
<dbReference type="SUPFAM" id="SSF117281">
    <property type="entry name" value="Kelch motif"/>
    <property type="match status" value="1"/>
</dbReference>
<dbReference type="OrthoDB" id="1925334at2759"/>
<dbReference type="Proteomes" id="UP000663844">
    <property type="component" value="Unassembled WGS sequence"/>
</dbReference>
<dbReference type="SMART" id="SM00225">
    <property type="entry name" value="BTB"/>
    <property type="match status" value="1"/>
</dbReference>
<evidence type="ECO:0000313" key="10">
    <source>
        <dbReference type="Proteomes" id="UP000663844"/>
    </source>
</evidence>
<dbReference type="SUPFAM" id="SSF54695">
    <property type="entry name" value="POZ domain"/>
    <property type="match status" value="1"/>
</dbReference>
<comment type="caution">
    <text evidence="7">The sequence shown here is derived from an EMBL/GenBank/DDBJ whole genome shotgun (WGS) entry which is preliminary data.</text>
</comment>
<dbReference type="AlphaFoldDB" id="A0A818I3N7"/>
<dbReference type="InterPro" id="IPR015915">
    <property type="entry name" value="Kelch-typ_b-propeller"/>
</dbReference>
<proteinExistence type="predicted"/>
<dbReference type="SMART" id="SM00875">
    <property type="entry name" value="BACK"/>
    <property type="match status" value="1"/>
</dbReference>
<dbReference type="EMBL" id="CAJOBB010001920">
    <property type="protein sequence ID" value="CAF3919309.1"/>
    <property type="molecule type" value="Genomic_DNA"/>
</dbReference>
<dbReference type="Proteomes" id="UP000663860">
    <property type="component" value="Unassembled WGS sequence"/>
</dbReference>
<gene>
    <name evidence="6" type="ORF">IZO911_LOCUS34079</name>
    <name evidence="4" type="ORF">JYZ213_LOCUS30291</name>
    <name evidence="9" type="ORF">KXQ929_LOCUS23809</name>
    <name evidence="8" type="ORF">OKA104_LOCUS4816</name>
    <name evidence="7" type="ORF">OXD698_LOCUS2337</name>
    <name evidence="5" type="ORF">VCS650_LOCUS30819</name>
</gene>
<dbReference type="SMART" id="SM00612">
    <property type="entry name" value="Kelch"/>
    <property type="match status" value="3"/>
</dbReference>
<evidence type="ECO:0000313" key="4">
    <source>
        <dbReference type="EMBL" id="CAF1263573.1"/>
    </source>
</evidence>
<dbReference type="PIRSF" id="PIRSF037037">
    <property type="entry name" value="Kelch-like_protein_gigaxonin"/>
    <property type="match status" value="1"/>
</dbReference>
<evidence type="ECO:0000313" key="8">
    <source>
        <dbReference type="EMBL" id="CAF3565421.1"/>
    </source>
</evidence>
<dbReference type="PANTHER" id="PTHR45632">
    <property type="entry name" value="LD33804P"/>
    <property type="match status" value="1"/>
</dbReference>
<keyword evidence="1" id="KW-0880">Kelch repeat</keyword>
<dbReference type="InterPro" id="IPR000210">
    <property type="entry name" value="BTB/POZ_dom"/>
</dbReference>
<evidence type="ECO:0000313" key="6">
    <source>
        <dbReference type="EMBL" id="CAF1301389.1"/>
    </source>
</evidence>
<dbReference type="InterPro" id="IPR017096">
    <property type="entry name" value="BTB-kelch_protein"/>
</dbReference>
<dbReference type="EMBL" id="CAJNOE010000654">
    <property type="protein sequence ID" value="CAF1301389.1"/>
    <property type="molecule type" value="Genomic_DNA"/>
</dbReference>
<evidence type="ECO:0000313" key="7">
    <source>
        <dbReference type="EMBL" id="CAF3519490.1"/>
    </source>
</evidence>
<feature type="domain" description="BTB" evidence="3">
    <location>
        <begin position="58"/>
        <end position="127"/>
    </location>
</feature>
<dbReference type="Proteomes" id="UP000663845">
    <property type="component" value="Unassembled WGS sequence"/>
</dbReference>
<dbReference type="Gene3D" id="1.25.40.420">
    <property type="match status" value="1"/>
</dbReference>
<dbReference type="PANTHER" id="PTHR45632:SF3">
    <property type="entry name" value="KELCH-LIKE PROTEIN 32"/>
    <property type="match status" value="1"/>
</dbReference>
<dbReference type="EMBL" id="CAJNON010000510">
    <property type="protein sequence ID" value="CAF1296796.1"/>
    <property type="molecule type" value="Genomic_DNA"/>
</dbReference>
<sequence>MHYQNSEQCRIFDGHFDDDMNSFDDATSTSTTMLTNTSNYAIKLLEKFSLMREKPELCDFCIHINSKRLYCHKFLLIAMSDYFKAMFNGNMLESHSDHVELKGFERSSIGIESMLNFCYAGILTITFDNIDELLHAATHLQISDAINLCSQFLIESCSIKNCIDIYKISDLYSLDNVLYVIKNYISKNFVLLMFKARDQFEQLTYEQIYDELSRDTLEMHHFNEYDLFTMTCTWIEANRLEREKYSSNLFQLIRFMLMTPEQLCDHVRDHELIKINEQSRILVQNALCYYALPNRQPLLNDIQCRIRNEPVLVAVGEIELFTLNTHEEKWDILCQAPLEENYPYPFSAITVNNYLYVLGTRRSSSEEYKSCYRFSARTCEWIKLQNLLHDRSRFVAAYANSYIYIMGGFEGFKRTTRVYVNTIERYSIEDDQWESFSSDGPQLSSPAACAYENSIFLGGGKNEQWSKIADFYCFSIDKRQLEKRSPMLHARTTHAFHLFDDKILAVGGFDDDGNGMLSIESYNIHCDQWTILTAIPGAISKTWPQSIGTVGRLIYISVFHTSNSFIVMQEGYFFDLDTQQWLKAPVVHERARYCPTVQLRFSKNVIKSLQANTNSSSSSSSLSSSLLPISTNLLLLNT</sequence>
<evidence type="ECO:0000256" key="1">
    <source>
        <dbReference type="ARBA" id="ARBA00022441"/>
    </source>
</evidence>
<dbReference type="Gene3D" id="3.30.710.10">
    <property type="entry name" value="Potassium Channel Kv1.1, Chain A"/>
    <property type="match status" value="1"/>
</dbReference>
<dbReference type="PROSITE" id="PS50097">
    <property type="entry name" value="BTB"/>
    <property type="match status" value="1"/>
</dbReference>
<organism evidence="7 10">
    <name type="scientific">Adineta steineri</name>
    <dbReference type="NCBI Taxonomy" id="433720"/>
    <lineage>
        <taxon>Eukaryota</taxon>
        <taxon>Metazoa</taxon>
        <taxon>Spiralia</taxon>
        <taxon>Gnathifera</taxon>
        <taxon>Rotifera</taxon>
        <taxon>Eurotatoria</taxon>
        <taxon>Bdelloidea</taxon>
        <taxon>Adinetida</taxon>
        <taxon>Adinetidae</taxon>
        <taxon>Adineta</taxon>
    </lineage>
</organism>
<name>A0A818I3N7_9BILA</name>
<dbReference type="Proteomes" id="UP000663868">
    <property type="component" value="Unassembled WGS sequence"/>
</dbReference>
<dbReference type="Proteomes" id="UP000663881">
    <property type="component" value="Unassembled WGS sequence"/>
</dbReference>
<dbReference type="InterPro" id="IPR011333">
    <property type="entry name" value="SKP1/BTB/POZ_sf"/>
</dbReference>
<dbReference type="EMBL" id="CAJOAY010000160">
    <property type="protein sequence ID" value="CAF3565421.1"/>
    <property type="molecule type" value="Genomic_DNA"/>
</dbReference>
<keyword evidence="2" id="KW-0677">Repeat</keyword>
<dbReference type="Pfam" id="PF00651">
    <property type="entry name" value="BTB"/>
    <property type="match status" value="1"/>
</dbReference>
<evidence type="ECO:0000313" key="9">
    <source>
        <dbReference type="EMBL" id="CAF3919309.1"/>
    </source>
</evidence>
<evidence type="ECO:0000256" key="2">
    <source>
        <dbReference type="ARBA" id="ARBA00022737"/>
    </source>
</evidence>
<protein>
    <recommendedName>
        <fullName evidence="3">BTB domain-containing protein</fullName>
    </recommendedName>
</protein>
<evidence type="ECO:0000313" key="5">
    <source>
        <dbReference type="EMBL" id="CAF1296796.1"/>
    </source>
</evidence>
<dbReference type="InterPro" id="IPR011705">
    <property type="entry name" value="BACK"/>
</dbReference>
<dbReference type="Gene3D" id="2.120.10.80">
    <property type="entry name" value="Kelch-type beta propeller"/>
    <property type="match status" value="1"/>
</dbReference>
<dbReference type="EMBL" id="CAJOAZ010000076">
    <property type="protein sequence ID" value="CAF3519490.1"/>
    <property type="molecule type" value="Genomic_DNA"/>
</dbReference>